<feature type="domain" description="PDZ" evidence="3">
    <location>
        <begin position="558"/>
        <end position="636"/>
    </location>
</feature>
<dbReference type="EMBL" id="JAIWYP010000003">
    <property type="protein sequence ID" value="KAH3844846.1"/>
    <property type="molecule type" value="Genomic_DNA"/>
</dbReference>
<organism evidence="4 5">
    <name type="scientific">Dreissena polymorpha</name>
    <name type="common">Zebra mussel</name>
    <name type="synonym">Mytilus polymorpha</name>
    <dbReference type="NCBI Taxonomy" id="45954"/>
    <lineage>
        <taxon>Eukaryota</taxon>
        <taxon>Metazoa</taxon>
        <taxon>Spiralia</taxon>
        <taxon>Lophotrochozoa</taxon>
        <taxon>Mollusca</taxon>
        <taxon>Bivalvia</taxon>
        <taxon>Autobranchia</taxon>
        <taxon>Heteroconchia</taxon>
        <taxon>Euheterodonta</taxon>
        <taxon>Imparidentia</taxon>
        <taxon>Neoheterodontei</taxon>
        <taxon>Myida</taxon>
        <taxon>Dreissenoidea</taxon>
        <taxon>Dreissenidae</taxon>
        <taxon>Dreissena</taxon>
    </lineage>
</organism>
<protein>
    <submittedName>
        <fullName evidence="4">Uncharacterized protein</fullName>
    </submittedName>
</protein>
<dbReference type="Gene3D" id="2.30.29.30">
    <property type="entry name" value="Pleckstrin-homology domain (PH domain)/Phosphotyrosine-binding domain (PTB)"/>
    <property type="match status" value="2"/>
</dbReference>
<dbReference type="AlphaFoldDB" id="A0A9D4QV67"/>
<evidence type="ECO:0000256" key="1">
    <source>
        <dbReference type="SAM" id="MobiDB-lite"/>
    </source>
</evidence>
<dbReference type="SUPFAM" id="SSF50729">
    <property type="entry name" value="PH domain-like"/>
    <property type="match status" value="2"/>
</dbReference>
<dbReference type="InterPro" id="IPR001478">
    <property type="entry name" value="PDZ"/>
</dbReference>
<dbReference type="PANTHER" id="PTHR47644">
    <property type="entry name" value="AGAP008221-PA"/>
    <property type="match status" value="1"/>
</dbReference>
<evidence type="ECO:0000259" key="3">
    <source>
        <dbReference type="PROSITE" id="PS50106"/>
    </source>
</evidence>
<feature type="compositionally biased region" description="Polar residues" evidence="1">
    <location>
        <begin position="216"/>
        <end position="229"/>
    </location>
</feature>
<dbReference type="InterPro" id="IPR041489">
    <property type="entry name" value="PDZ_6"/>
</dbReference>
<feature type="region of interest" description="Disordered" evidence="1">
    <location>
        <begin position="196"/>
        <end position="229"/>
    </location>
</feature>
<dbReference type="InterPro" id="IPR011993">
    <property type="entry name" value="PH-like_dom_sf"/>
</dbReference>
<dbReference type="SUPFAM" id="SSF50156">
    <property type="entry name" value="PDZ domain-like"/>
    <property type="match status" value="1"/>
</dbReference>
<dbReference type="SMART" id="SM00233">
    <property type="entry name" value="PH"/>
    <property type="match status" value="2"/>
</dbReference>
<evidence type="ECO:0000313" key="4">
    <source>
        <dbReference type="EMBL" id="KAH3844846.1"/>
    </source>
</evidence>
<feature type="region of interest" description="Disordered" evidence="1">
    <location>
        <begin position="152"/>
        <end position="182"/>
    </location>
</feature>
<dbReference type="Pfam" id="PF00169">
    <property type="entry name" value="PH"/>
    <property type="match status" value="2"/>
</dbReference>
<feature type="region of interest" description="Disordered" evidence="1">
    <location>
        <begin position="407"/>
        <end position="460"/>
    </location>
</feature>
<dbReference type="InterPro" id="IPR001849">
    <property type="entry name" value="PH_domain"/>
</dbReference>
<feature type="compositionally biased region" description="Basic and acidic residues" evidence="1">
    <location>
        <begin position="81"/>
        <end position="94"/>
    </location>
</feature>
<dbReference type="InterPro" id="IPR036034">
    <property type="entry name" value="PDZ_sf"/>
</dbReference>
<reference evidence="4" key="2">
    <citation type="submission" date="2020-11" db="EMBL/GenBank/DDBJ databases">
        <authorList>
            <person name="McCartney M.A."/>
            <person name="Auch B."/>
            <person name="Kono T."/>
            <person name="Mallez S."/>
            <person name="Becker A."/>
            <person name="Gohl D.M."/>
            <person name="Silverstein K.A.T."/>
            <person name="Koren S."/>
            <person name="Bechman K.B."/>
            <person name="Herman A."/>
            <person name="Abrahante J.E."/>
            <person name="Garbe J."/>
        </authorList>
    </citation>
    <scope>NUCLEOTIDE SEQUENCE</scope>
    <source>
        <strain evidence="4">Duluth1</strain>
        <tissue evidence="4">Whole animal</tissue>
    </source>
</reference>
<evidence type="ECO:0000259" key="2">
    <source>
        <dbReference type="PROSITE" id="PS50003"/>
    </source>
</evidence>
<feature type="region of interest" description="Disordered" evidence="1">
    <location>
        <begin position="81"/>
        <end position="104"/>
    </location>
</feature>
<dbReference type="Proteomes" id="UP000828390">
    <property type="component" value="Unassembled WGS sequence"/>
</dbReference>
<feature type="domain" description="PH" evidence="2">
    <location>
        <begin position="645"/>
        <end position="741"/>
    </location>
</feature>
<dbReference type="Pfam" id="PF17820">
    <property type="entry name" value="PDZ_6"/>
    <property type="match status" value="1"/>
</dbReference>
<dbReference type="SMART" id="SM00228">
    <property type="entry name" value="PDZ"/>
    <property type="match status" value="1"/>
</dbReference>
<feature type="domain" description="PH" evidence="2">
    <location>
        <begin position="766"/>
        <end position="863"/>
    </location>
</feature>
<feature type="compositionally biased region" description="Basic and acidic residues" evidence="1">
    <location>
        <begin position="419"/>
        <end position="436"/>
    </location>
</feature>
<proteinExistence type="predicted"/>
<dbReference type="Gene3D" id="2.30.42.10">
    <property type="match status" value="1"/>
</dbReference>
<comment type="caution">
    <text evidence="4">The sequence shown here is derived from an EMBL/GenBank/DDBJ whole genome shotgun (WGS) entry which is preliminary data.</text>
</comment>
<dbReference type="PANTHER" id="PTHR47644:SF1">
    <property type="entry name" value="PDZ DOMAIN-CONTAINING PROTEIN"/>
    <property type="match status" value="1"/>
</dbReference>
<evidence type="ECO:0000313" key="5">
    <source>
        <dbReference type="Proteomes" id="UP000828390"/>
    </source>
</evidence>
<sequence length="869" mass="97997">MQQNFICNIQLSQQYVTMNGEPLNQHIPQRTPSKFVSQAFSFLNSYETDLADIDNKPKLIEDCDENSEYRIETYVDHEEDVRRTTSNGLERKLDNPTGNGLERKVDDNKSEALEDWKKSKDEMAFDVKDGSVLIKVSGVSLKSKSVIEEDDLTTGTSQNKIKPKEMKTGTSKQRNAPRDDLPYKINPVYEVAEDEHVDNESTGDVDGVEKNANGVEKNSNDSLKPSIGKNNDASVELEKYQNESAITTSCVEEPKNADGDDDVLEKEACIVVKAEANMSMATEFEQIGRSLQYKTEDCDAHLKEDIAAVTVEEEVVELRKSLSPHDRISRQPTWKVNQHVVSEAFQFLAIEEGDANTDSLFTDSIDFNGLQPFGEKTDACQSSDPSAVRIAERPSVEVIVEDFCENGGLKESNDNDDGGDYKQESKDKVGKLQERRRPGKKKTKSVDDDDDGSSDEDKGVYRESFRNSKWLYVGEVEHNGMLTDEGPDTDAVFPEDSFDAALSPLTPTHKRNISTSTTASEMAFRNHYSSINKRIVKRADSQEEYKRYTTTAYDNVKVLKIERDSQTEFGIHVLDCKPAIISGVDKGSPAEKVGLKEGQVLIAINGVNVLELNHQAIVDLVHRDSRTLTVEVGNADLTNIIDLQEPVKSGSLHKQTTSLFKSWKKRYFILRKDSCLYYYKNDQETDPLGAIPLNGYVVTRYGDLNKFGFKADKFNSRTMRFSADSRADMTSWVEAMNNAAKQDVNQDPWLDVTAQNVGLPALSIKNADCCGNLQKMTRTTRRWRKRYCVLKDACIYYYKDCKSRQADGVAHLHGYKVDGGDAGGKKYSFSLIPPEPQMRRFNFCTDNDTDKLRWIRAFNNSIKKWVKVE</sequence>
<dbReference type="PROSITE" id="PS50106">
    <property type="entry name" value="PDZ"/>
    <property type="match status" value="1"/>
</dbReference>
<reference evidence="4" key="1">
    <citation type="journal article" date="2019" name="bioRxiv">
        <title>The Genome of the Zebra Mussel, Dreissena polymorpha: A Resource for Invasive Species Research.</title>
        <authorList>
            <person name="McCartney M.A."/>
            <person name="Auch B."/>
            <person name="Kono T."/>
            <person name="Mallez S."/>
            <person name="Zhang Y."/>
            <person name="Obille A."/>
            <person name="Becker A."/>
            <person name="Abrahante J.E."/>
            <person name="Garbe J."/>
            <person name="Badalamenti J.P."/>
            <person name="Herman A."/>
            <person name="Mangelson H."/>
            <person name="Liachko I."/>
            <person name="Sullivan S."/>
            <person name="Sone E.D."/>
            <person name="Koren S."/>
            <person name="Silverstein K.A.T."/>
            <person name="Beckman K.B."/>
            <person name="Gohl D.M."/>
        </authorList>
    </citation>
    <scope>NUCLEOTIDE SEQUENCE</scope>
    <source>
        <strain evidence="4">Duluth1</strain>
        <tissue evidence="4">Whole animal</tissue>
    </source>
</reference>
<dbReference type="PROSITE" id="PS50003">
    <property type="entry name" value="PH_DOMAIN"/>
    <property type="match status" value="2"/>
</dbReference>
<accession>A0A9D4QV67</accession>
<keyword evidence="5" id="KW-1185">Reference proteome</keyword>
<name>A0A9D4QV67_DREPO</name>
<gene>
    <name evidence="4" type="ORF">DPMN_087112</name>
</gene>